<accession>F2K4S7</accession>
<evidence type="ECO:0000256" key="1">
    <source>
        <dbReference type="SAM" id="MobiDB-lite"/>
    </source>
</evidence>
<organism evidence="2 3">
    <name type="scientific">Marinomonas mediterranea (strain ATCC 700492 / JCM 21426 / NBRC 103028 / MMB-1)</name>
    <dbReference type="NCBI Taxonomy" id="717774"/>
    <lineage>
        <taxon>Bacteria</taxon>
        <taxon>Pseudomonadati</taxon>
        <taxon>Pseudomonadota</taxon>
        <taxon>Gammaproteobacteria</taxon>
        <taxon>Oceanospirillales</taxon>
        <taxon>Oceanospirillaceae</taxon>
        <taxon>Marinomonas</taxon>
    </lineage>
</organism>
<proteinExistence type="predicted"/>
<evidence type="ECO:0000313" key="2">
    <source>
        <dbReference type="EMBL" id="ADZ92570.1"/>
    </source>
</evidence>
<sequence length="147" mass="16525">MSISSDVSKQSLTQLHTGTDVQSNAREFQEVQKKEAQVIKKSVDITPDKDAKNTFENELSNATSEEILSFEESQTDEVNLKMRQLNVSLSFELSEEGGDNVVKVIDRETGDLVRQIPTEEFLKISKRIDDIFEEVSDLKGSLVNSEV</sequence>
<keyword evidence="2" id="KW-0969">Cilium</keyword>
<dbReference type="HOGENOM" id="CLU_1832762_0_0_6"/>
<dbReference type="InterPro" id="IPR035924">
    <property type="entry name" value="FlaG-like_sf"/>
</dbReference>
<dbReference type="PANTHER" id="PTHR37166">
    <property type="entry name" value="PROTEIN FLAG"/>
    <property type="match status" value="1"/>
</dbReference>
<dbReference type="AlphaFoldDB" id="F2K4S7"/>
<dbReference type="KEGG" id="mme:Marme_3354"/>
<dbReference type="STRING" id="717774.Marme_3354"/>
<keyword evidence="3" id="KW-1185">Reference proteome</keyword>
<gene>
    <name evidence="2" type="ordered locus">Marme_3354</name>
</gene>
<dbReference type="OrthoDB" id="5741693at2"/>
<dbReference type="Pfam" id="PF03646">
    <property type="entry name" value="FlaG"/>
    <property type="match status" value="1"/>
</dbReference>
<dbReference type="eggNOG" id="COG1334">
    <property type="taxonomic scope" value="Bacteria"/>
</dbReference>
<dbReference type="RefSeq" id="WP_013662472.1">
    <property type="nucleotide sequence ID" value="NC_015276.1"/>
</dbReference>
<dbReference type="Gene3D" id="3.30.160.170">
    <property type="entry name" value="FlaG-like"/>
    <property type="match status" value="1"/>
</dbReference>
<dbReference type="SUPFAM" id="SSF160214">
    <property type="entry name" value="FlaG-like"/>
    <property type="match status" value="1"/>
</dbReference>
<name>F2K4S7_MARM1</name>
<dbReference type="PANTHER" id="PTHR37166:SF1">
    <property type="entry name" value="PROTEIN FLAG"/>
    <property type="match status" value="1"/>
</dbReference>
<dbReference type="Proteomes" id="UP000001062">
    <property type="component" value="Chromosome"/>
</dbReference>
<dbReference type="EMBL" id="CP002583">
    <property type="protein sequence ID" value="ADZ92570.1"/>
    <property type="molecule type" value="Genomic_DNA"/>
</dbReference>
<feature type="compositionally biased region" description="Polar residues" evidence="1">
    <location>
        <begin position="1"/>
        <end position="26"/>
    </location>
</feature>
<protein>
    <submittedName>
        <fullName evidence="2">Flagellar protein FlaG protein</fullName>
    </submittedName>
</protein>
<evidence type="ECO:0000313" key="3">
    <source>
        <dbReference type="Proteomes" id="UP000001062"/>
    </source>
</evidence>
<keyword evidence="2" id="KW-0282">Flagellum</keyword>
<keyword evidence="2" id="KW-0966">Cell projection</keyword>
<dbReference type="PATRIC" id="fig|717774.3.peg.3452"/>
<dbReference type="InterPro" id="IPR005186">
    <property type="entry name" value="FlaG"/>
</dbReference>
<reference evidence="2 3" key="1">
    <citation type="journal article" date="2012" name="Stand. Genomic Sci.">
        <title>Complete genome sequence of the melanogenic marine bacterium Marinomonas mediterranea type strain (MMB-1(T)).</title>
        <authorList>
            <person name="Lucas-Elio P."/>
            <person name="Goodwin L."/>
            <person name="Woyke T."/>
            <person name="Pitluck S."/>
            <person name="Nolan M."/>
            <person name="Kyrpides N.C."/>
            <person name="Detter J.C."/>
            <person name="Copeland A."/>
            <person name="Teshima H."/>
            <person name="Bruce D."/>
            <person name="Detter C."/>
            <person name="Tapia R."/>
            <person name="Han S."/>
            <person name="Land M.L."/>
            <person name="Ivanova N."/>
            <person name="Mikhailova N."/>
            <person name="Johnston A.W."/>
            <person name="Sanchez-Amat A."/>
        </authorList>
    </citation>
    <scope>NUCLEOTIDE SEQUENCE [LARGE SCALE GENOMIC DNA]</scope>
    <source>
        <strain evidence="3">ATCC 700492 / JCM 21426 / NBRC 103028 / MMB-1</strain>
    </source>
</reference>
<feature type="region of interest" description="Disordered" evidence="1">
    <location>
        <begin position="1"/>
        <end position="27"/>
    </location>
</feature>